<dbReference type="Proteomes" id="UP000557217">
    <property type="component" value="Unassembled WGS sequence"/>
</dbReference>
<proteinExistence type="predicted"/>
<comment type="caution">
    <text evidence="1">The sequence shown here is derived from an EMBL/GenBank/DDBJ whole genome shotgun (WGS) entry which is preliminary data.</text>
</comment>
<sequence>MTNFYSFSGTVTAISDFFTGQRDEIEGCNKLFTVENDDGLIVHFIVSPSTYFIDQETVKIGDKVTGYYDGDLPAILIYPPRYQTIVMVKEYPNRNVKVSYFNHQLLSSDGQLQLHLTPSTPILLTNGQFFSKYPGNRDLVVIYGPTTRSIPAQTTPYRIIVLC</sequence>
<protein>
    <submittedName>
        <fullName evidence="1">Uncharacterized protein</fullName>
    </submittedName>
</protein>
<evidence type="ECO:0000313" key="1">
    <source>
        <dbReference type="EMBL" id="MBB5148451.1"/>
    </source>
</evidence>
<organism evidence="1 2">
    <name type="scientific">Ureibacillus thermosphaericus</name>
    <dbReference type="NCBI Taxonomy" id="51173"/>
    <lineage>
        <taxon>Bacteria</taxon>
        <taxon>Bacillati</taxon>
        <taxon>Bacillota</taxon>
        <taxon>Bacilli</taxon>
        <taxon>Bacillales</taxon>
        <taxon>Caryophanaceae</taxon>
        <taxon>Ureibacillus</taxon>
    </lineage>
</organism>
<gene>
    <name evidence="1" type="ORF">HNR36_000837</name>
</gene>
<reference evidence="1 2" key="1">
    <citation type="submission" date="2020-08" db="EMBL/GenBank/DDBJ databases">
        <title>Genomic Encyclopedia of Type Strains, Phase IV (KMG-IV): sequencing the most valuable type-strain genomes for metagenomic binning, comparative biology and taxonomic classification.</title>
        <authorList>
            <person name="Goeker M."/>
        </authorList>
    </citation>
    <scope>NUCLEOTIDE SEQUENCE [LARGE SCALE GENOMIC DNA]</scope>
    <source>
        <strain evidence="1 2">DSM 10633</strain>
    </source>
</reference>
<evidence type="ECO:0000313" key="2">
    <source>
        <dbReference type="Proteomes" id="UP000557217"/>
    </source>
</evidence>
<name>A0A840PUN9_URETH</name>
<dbReference type="RefSeq" id="WP_096550141.1">
    <property type="nucleotide sequence ID" value="NZ_AP018335.1"/>
</dbReference>
<keyword evidence="2" id="KW-1185">Reference proteome</keyword>
<accession>A0A840PUN9</accession>
<dbReference type="AlphaFoldDB" id="A0A840PUN9"/>
<dbReference type="EMBL" id="JACHGZ010000006">
    <property type="protein sequence ID" value="MBB5148451.1"/>
    <property type="molecule type" value="Genomic_DNA"/>
</dbReference>